<keyword evidence="2" id="KW-0479">Metal-binding</keyword>
<evidence type="ECO:0000313" key="7">
    <source>
        <dbReference type="Proteomes" id="UP000585437"/>
    </source>
</evidence>
<reference evidence="6 7" key="1">
    <citation type="submission" date="2020-08" db="EMBL/GenBank/DDBJ databases">
        <title>The Agave Microbiome: Exploring the role of microbial communities in plant adaptations to desert environments.</title>
        <authorList>
            <person name="Partida-Martinez L.P."/>
        </authorList>
    </citation>
    <scope>NUCLEOTIDE SEQUENCE [LARGE SCALE GENOMIC DNA]</scope>
    <source>
        <strain evidence="6 7">AS3.12</strain>
    </source>
</reference>
<accession>A0A7X0JPB7</accession>
<dbReference type="Pfam" id="PF00501">
    <property type="entry name" value="AMP-binding"/>
    <property type="match status" value="1"/>
</dbReference>
<dbReference type="Pfam" id="PF16177">
    <property type="entry name" value="ACAS_N"/>
    <property type="match status" value="1"/>
</dbReference>
<dbReference type="CDD" id="cd05967">
    <property type="entry name" value="PrpE"/>
    <property type="match status" value="1"/>
</dbReference>
<dbReference type="Proteomes" id="UP000585437">
    <property type="component" value="Unassembled WGS sequence"/>
</dbReference>
<proteinExistence type="inferred from homology"/>
<dbReference type="SUPFAM" id="SSF56801">
    <property type="entry name" value="Acetyl-CoA synthetase-like"/>
    <property type="match status" value="1"/>
</dbReference>
<dbReference type="EMBL" id="JACHBU010000008">
    <property type="protein sequence ID" value="MBB6510367.1"/>
    <property type="molecule type" value="Genomic_DNA"/>
</dbReference>
<protein>
    <submittedName>
        <fullName evidence="6">Propionyl-CoA synthetase</fullName>
        <ecNumber evidence="6">6.2.1.17</ecNumber>
    </submittedName>
</protein>
<feature type="domain" description="Acetyl-coenzyme A synthetase N-terminal" evidence="5">
    <location>
        <begin position="5"/>
        <end position="59"/>
    </location>
</feature>
<dbReference type="InterPro" id="IPR042099">
    <property type="entry name" value="ANL_N_sf"/>
</dbReference>
<dbReference type="AlphaFoldDB" id="A0A7X0JPB7"/>
<evidence type="ECO:0000259" key="5">
    <source>
        <dbReference type="Pfam" id="PF16177"/>
    </source>
</evidence>
<dbReference type="InterPro" id="IPR025110">
    <property type="entry name" value="AMP-bd_C"/>
</dbReference>
<sequence>MQSQYFDVYSSWENNPEAFWKSASEAIDWFKEPDAVFDANAGVYGRWFVGGETNTCYNCLDRHVAAGNGDRLAFIHDSAMTGAQRSFTYSEVLAEVKAIATVMRDLGVGYGDRVVIYMPMVPEAIFSMLACARIGAVHSVVFGGFAAQELAARLNDSQAKLVISASCGLEPGRVVAYKPLLDKAIDLATVKPEHCLIVQRPELIAQLRPEKGELDFADLVGNALGRDIECVAVKATDPLYILYTSGTTGKPKGVVRDNGGYMVALAWSIPNIFGIKPGEVFWTASDIGWVVGHSYIVYAPLLAGNTSVIFEGKPVGTPDAGTFWRVIADHDVKVFFTAPTAFRAIRREDPDGELMAHYDLKGLRALFLAGERADPETLKWAEQKLKVPVIDHWWQTETGWPIAANPMGLGLMPFKHGSPTRPMPGYAIDVLDDSGLPVPAGTLGNLAIRLPLPPGCLPTFWSADERFRETCLSTFPGYYTTADAGVIDEDGYVFVMARTDDIINCAGHRLSTGSMEEVCAKHPDVAECAVIGISDTVKGQIPCGFLVLKHNVSRETEKISSEVAEMVRSQIGPVAAFKTVMIVPKLPKTRSGKILRGTMQKIADGMPWTMPATIEDPGALDAVTAALIAKGYGGGMRAVSRTGDT</sequence>
<dbReference type="InterPro" id="IPR020845">
    <property type="entry name" value="AMP-binding_CS"/>
</dbReference>
<feature type="domain" description="AMP-dependent synthetase/ligase" evidence="3">
    <location>
        <begin position="63"/>
        <end position="450"/>
    </location>
</feature>
<dbReference type="InterPro" id="IPR000873">
    <property type="entry name" value="AMP-dep_synth/lig_dom"/>
</dbReference>
<name>A0A7X0JPB7_9HYPH</name>
<gene>
    <name evidence="6" type="ORF">F4695_003756</name>
</gene>
<dbReference type="GO" id="GO:0046872">
    <property type="term" value="F:metal ion binding"/>
    <property type="evidence" value="ECO:0007669"/>
    <property type="project" value="UniProtKB-KW"/>
</dbReference>
<evidence type="ECO:0000313" key="6">
    <source>
        <dbReference type="EMBL" id="MBB6510367.1"/>
    </source>
</evidence>
<comment type="caution">
    <text evidence="6">The sequence shown here is derived from an EMBL/GenBank/DDBJ whole genome shotgun (WGS) entry which is preliminary data.</text>
</comment>
<dbReference type="GO" id="GO:0050218">
    <property type="term" value="F:propionate-CoA ligase activity"/>
    <property type="evidence" value="ECO:0007669"/>
    <property type="project" value="UniProtKB-EC"/>
</dbReference>
<feature type="domain" description="AMP-binding enzyme C-terminal" evidence="4">
    <location>
        <begin position="515"/>
        <end position="593"/>
    </location>
</feature>
<dbReference type="Gene3D" id="3.30.300.30">
    <property type="match status" value="1"/>
</dbReference>
<organism evidence="6 7">
    <name type="scientific">Rhizobium soli</name>
    <dbReference type="NCBI Taxonomy" id="424798"/>
    <lineage>
        <taxon>Bacteria</taxon>
        <taxon>Pseudomonadati</taxon>
        <taxon>Pseudomonadota</taxon>
        <taxon>Alphaproteobacteria</taxon>
        <taxon>Hyphomicrobiales</taxon>
        <taxon>Rhizobiaceae</taxon>
        <taxon>Rhizobium/Agrobacterium group</taxon>
        <taxon>Rhizobium</taxon>
    </lineage>
</organism>
<dbReference type="EC" id="6.2.1.17" evidence="6"/>
<comment type="similarity">
    <text evidence="1">Belongs to the ATP-dependent AMP-binding enzyme family.</text>
</comment>
<evidence type="ECO:0000256" key="1">
    <source>
        <dbReference type="ARBA" id="ARBA00006432"/>
    </source>
</evidence>
<keyword evidence="6" id="KW-0436">Ligase</keyword>
<dbReference type="InterPro" id="IPR045851">
    <property type="entry name" value="AMP-bd_C_sf"/>
</dbReference>
<dbReference type="PANTHER" id="PTHR43347">
    <property type="entry name" value="ACYL-COA SYNTHETASE"/>
    <property type="match status" value="1"/>
</dbReference>
<dbReference type="PROSITE" id="PS00455">
    <property type="entry name" value="AMP_BINDING"/>
    <property type="match status" value="1"/>
</dbReference>
<dbReference type="Gene3D" id="3.40.50.12780">
    <property type="entry name" value="N-terminal domain of ligase-like"/>
    <property type="match status" value="1"/>
</dbReference>
<dbReference type="InterPro" id="IPR032387">
    <property type="entry name" value="ACAS_N"/>
</dbReference>
<keyword evidence="7" id="KW-1185">Reference proteome</keyword>
<evidence type="ECO:0000259" key="3">
    <source>
        <dbReference type="Pfam" id="PF00501"/>
    </source>
</evidence>
<dbReference type="Pfam" id="PF13193">
    <property type="entry name" value="AMP-binding_C"/>
    <property type="match status" value="1"/>
</dbReference>
<dbReference type="RefSeq" id="WP_184655572.1">
    <property type="nucleotide sequence ID" value="NZ_JACHBU010000008.1"/>
</dbReference>
<evidence type="ECO:0000259" key="4">
    <source>
        <dbReference type="Pfam" id="PF13193"/>
    </source>
</evidence>
<dbReference type="PANTHER" id="PTHR43347:SF3">
    <property type="entry name" value="ACYL-COA SYNTHETASE SHORT-CHAIN FAMILY MEMBER 3, MITOCHONDRIAL"/>
    <property type="match status" value="1"/>
</dbReference>
<evidence type="ECO:0000256" key="2">
    <source>
        <dbReference type="ARBA" id="ARBA00022723"/>
    </source>
</evidence>